<keyword evidence="3" id="KW-0805">Transcription regulation</keyword>
<dbReference type="Proteomes" id="UP000234474">
    <property type="component" value="Unassembled WGS sequence"/>
</dbReference>
<keyword evidence="2" id="KW-0479">Metal-binding</keyword>
<dbReference type="VEuPathDB" id="FungiDB:P174DRAFT_441488"/>
<dbReference type="SUPFAM" id="SSF57701">
    <property type="entry name" value="Zn2/Cys6 DNA-binding domain"/>
    <property type="match status" value="1"/>
</dbReference>
<gene>
    <name evidence="8" type="ORF">P174DRAFT_441488</name>
</gene>
<dbReference type="CDD" id="cd00067">
    <property type="entry name" value="GAL4"/>
    <property type="match status" value="1"/>
</dbReference>
<dbReference type="PANTHER" id="PTHR31001">
    <property type="entry name" value="UNCHARACTERIZED TRANSCRIPTIONAL REGULATORY PROTEIN"/>
    <property type="match status" value="1"/>
</dbReference>
<evidence type="ECO:0000256" key="3">
    <source>
        <dbReference type="ARBA" id="ARBA00023015"/>
    </source>
</evidence>
<dbReference type="InterPro" id="IPR007219">
    <property type="entry name" value="XnlR_reg_dom"/>
</dbReference>
<dbReference type="GO" id="GO:0008270">
    <property type="term" value="F:zinc ion binding"/>
    <property type="evidence" value="ECO:0007669"/>
    <property type="project" value="InterPro"/>
</dbReference>
<evidence type="ECO:0000256" key="2">
    <source>
        <dbReference type="ARBA" id="ARBA00022723"/>
    </source>
</evidence>
<dbReference type="GO" id="GO:0000981">
    <property type="term" value="F:DNA-binding transcription factor activity, RNA polymerase II-specific"/>
    <property type="evidence" value="ECO:0007669"/>
    <property type="project" value="InterPro"/>
</dbReference>
<sequence length="622" mass="69780">MVNQPQNSRAVRLAASCTECQRRKQKCSREWPCNHCQARRIAHLCKFEPKKVLKARKATVNDSRQADSVRTISVEKGQIASPMAGTAVEESKEDFKLLGYLPEVQSGEHVSGNALRVIPPKPYTAHTTQDILVQHYIRETNSQYYCLYPPTFLSDYSAWWSGKTSGQPLTEEFTCLLIRTCACATLFLDPRVKQKLEMELGESHHSPRERGLTQVQQLFLAASWYKAEALFVESWHALSSAIHEAQELGMHKSISKVGLPEFDREMRRRLWCILYSWDWQMSLMLSRPFIINSAYCSFEMPNVRLESDHIEADVPSPIVHIALQCQLGQALSRIPGVMGGTMTPAIAVTVQQETENWLASFPPAYRLVNPDTQWDHDYKYVEVQRKQLHTIAYMVMLMPLKPCLTSDVQQDSTSIEKSLQPTAIDIALKLIKAAHQLLDCMLPLNAKFHFAPFTMFDTAASLCSAIIHDHGRCLPRRDEIIQAIGVTLGTLEQISHGTKTAAICYGVLSKLVNKLSLAPEEELTLRSKFSDSHLRGVKTPSDSELTLDAVPCIDFGINNNLPSLDAHSSEMYASTMSGYSSLEPLAPPSSDLQELFNVDLGELGQIWDLENLGLDFPQALTA</sequence>
<proteinExistence type="predicted"/>
<keyword evidence="6" id="KW-0539">Nucleus</keyword>
<dbReference type="GO" id="GO:0005634">
    <property type="term" value="C:nucleus"/>
    <property type="evidence" value="ECO:0007669"/>
    <property type="project" value="UniProtKB-SubCell"/>
</dbReference>
<dbReference type="EMBL" id="MSZS01000004">
    <property type="protein sequence ID" value="PKX94201.1"/>
    <property type="molecule type" value="Genomic_DNA"/>
</dbReference>
<dbReference type="STRING" id="1392255.A0A2I1C9D6"/>
<keyword evidence="4" id="KW-0238">DNA-binding</keyword>
<dbReference type="SMART" id="SM00066">
    <property type="entry name" value="GAL4"/>
    <property type="match status" value="1"/>
</dbReference>
<organism evidence="8 9">
    <name type="scientific">Aspergillus novofumigatus (strain IBT 16806)</name>
    <dbReference type="NCBI Taxonomy" id="1392255"/>
    <lineage>
        <taxon>Eukaryota</taxon>
        <taxon>Fungi</taxon>
        <taxon>Dikarya</taxon>
        <taxon>Ascomycota</taxon>
        <taxon>Pezizomycotina</taxon>
        <taxon>Eurotiomycetes</taxon>
        <taxon>Eurotiomycetidae</taxon>
        <taxon>Eurotiales</taxon>
        <taxon>Aspergillaceae</taxon>
        <taxon>Aspergillus</taxon>
        <taxon>Aspergillus subgen. Fumigati</taxon>
    </lineage>
</organism>
<dbReference type="GO" id="GO:0006351">
    <property type="term" value="P:DNA-templated transcription"/>
    <property type="evidence" value="ECO:0007669"/>
    <property type="project" value="InterPro"/>
</dbReference>
<name>A0A2I1C9D6_ASPN1</name>
<dbReference type="InterPro" id="IPR050613">
    <property type="entry name" value="Sec_Metabolite_Reg"/>
</dbReference>
<evidence type="ECO:0000256" key="6">
    <source>
        <dbReference type="ARBA" id="ARBA00023242"/>
    </source>
</evidence>
<evidence type="ECO:0000256" key="1">
    <source>
        <dbReference type="ARBA" id="ARBA00004123"/>
    </source>
</evidence>
<evidence type="ECO:0000259" key="7">
    <source>
        <dbReference type="PROSITE" id="PS50048"/>
    </source>
</evidence>
<reference evidence="9" key="1">
    <citation type="journal article" date="2018" name="Proc. Natl. Acad. Sci. U.S.A.">
        <title>Linking secondary metabolites to gene clusters through genome sequencing of six diverse Aspergillus species.</title>
        <authorList>
            <person name="Kaerboelling I."/>
            <person name="Vesth T.C."/>
            <person name="Frisvad J.C."/>
            <person name="Nybo J.L."/>
            <person name="Theobald S."/>
            <person name="Kuo A."/>
            <person name="Bowyer P."/>
            <person name="Matsuda Y."/>
            <person name="Mondo S."/>
            <person name="Lyhne E.K."/>
            <person name="Kogle M.E."/>
            <person name="Clum A."/>
            <person name="Lipzen A."/>
            <person name="Salamov A."/>
            <person name="Ngan C.Y."/>
            <person name="Daum C."/>
            <person name="Chiniquy J."/>
            <person name="Barry K."/>
            <person name="LaButti K."/>
            <person name="Haridas S."/>
            <person name="Simmons B.A."/>
            <person name="Magnuson J.K."/>
            <person name="Mortensen U.H."/>
            <person name="Larsen T.O."/>
            <person name="Grigoriev I.V."/>
            <person name="Baker S.E."/>
            <person name="Andersen M.R."/>
        </authorList>
    </citation>
    <scope>NUCLEOTIDE SEQUENCE [LARGE SCALE GENOMIC DNA]</scope>
    <source>
        <strain evidence="9">IBT 16806</strain>
    </source>
</reference>
<dbReference type="PANTHER" id="PTHR31001:SF84">
    <property type="entry name" value="FUNGAL SPECIFIC TRANSCRIPTION FACTOR"/>
    <property type="match status" value="1"/>
</dbReference>
<comment type="subcellular location">
    <subcellularLocation>
        <location evidence="1">Nucleus</location>
    </subcellularLocation>
</comment>
<dbReference type="RefSeq" id="XP_024682796.1">
    <property type="nucleotide sequence ID" value="XM_024827324.1"/>
</dbReference>
<keyword evidence="9" id="KW-1185">Reference proteome</keyword>
<accession>A0A2I1C9D6</accession>
<dbReference type="InterPro" id="IPR036864">
    <property type="entry name" value="Zn2-C6_fun-type_DNA-bd_sf"/>
</dbReference>
<dbReference type="PROSITE" id="PS50048">
    <property type="entry name" value="ZN2_CY6_FUNGAL_2"/>
    <property type="match status" value="1"/>
</dbReference>
<dbReference type="InterPro" id="IPR001138">
    <property type="entry name" value="Zn2Cys6_DnaBD"/>
</dbReference>
<protein>
    <recommendedName>
        <fullName evidence="7">Zn(2)-C6 fungal-type domain-containing protein</fullName>
    </recommendedName>
</protein>
<dbReference type="CDD" id="cd12148">
    <property type="entry name" value="fungal_TF_MHR"/>
    <property type="match status" value="1"/>
</dbReference>
<evidence type="ECO:0000256" key="5">
    <source>
        <dbReference type="ARBA" id="ARBA00023163"/>
    </source>
</evidence>
<keyword evidence="5" id="KW-0804">Transcription</keyword>
<evidence type="ECO:0000313" key="9">
    <source>
        <dbReference type="Proteomes" id="UP000234474"/>
    </source>
</evidence>
<evidence type="ECO:0000256" key="4">
    <source>
        <dbReference type="ARBA" id="ARBA00023125"/>
    </source>
</evidence>
<comment type="caution">
    <text evidence="8">The sequence shown here is derived from an EMBL/GenBank/DDBJ whole genome shotgun (WGS) entry which is preliminary data.</text>
</comment>
<dbReference type="GO" id="GO:0003677">
    <property type="term" value="F:DNA binding"/>
    <property type="evidence" value="ECO:0007669"/>
    <property type="project" value="UniProtKB-KW"/>
</dbReference>
<dbReference type="Pfam" id="PF04082">
    <property type="entry name" value="Fungal_trans"/>
    <property type="match status" value="1"/>
</dbReference>
<dbReference type="AlphaFoldDB" id="A0A2I1C9D6"/>
<dbReference type="GeneID" id="36534649"/>
<dbReference type="Gene3D" id="4.10.240.10">
    <property type="entry name" value="Zn(2)-C6 fungal-type DNA-binding domain"/>
    <property type="match status" value="1"/>
</dbReference>
<feature type="domain" description="Zn(2)-C6 fungal-type" evidence="7">
    <location>
        <begin position="16"/>
        <end position="47"/>
    </location>
</feature>
<evidence type="ECO:0000313" key="8">
    <source>
        <dbReference type="EMBL" id="PKX94201.1"/>
    </source>
</evidence>
<dbReference type="OMA" id="THRYYVQ"/>
<dbReference type="OrthoDB" id="5344325at2759"/>
<dbReference type="SMART" id="SM00906">
    <property type="entry name" value="Fungal_trans"/>
    <property type="match status" value="1"/>
</dbReference>